<name>A0A6G6Y148_9CAUD</name>
<evidence type="ECO:0000313" key="2">
    <source>
        <dbReference type="Proteomes" id="UP000500911"/>
    </source>
</evidence>
<protein>
    <submittedName>
        <fullName evidence="1">Uncharacterized protein</fullName>
    </submittedName>
</protein>
<organism evidence="1 2">
    <name type="scientific">Bifidobacterium phage BadAargau2</name>
    <dbReference type="NCBI Taxonomy" id="2713242"/>
    <lineage>
        <taxon>Viruses</taxon>
        <taxon>Duplodnaviria</taxon>
        <taxon>Heunggongvirae</taxon>
        <taxon>Uroviricota</taxon>
        <taxon>Caudoviricetes</taxon>
        <taxon>Badaztecvirus</taxon>
        <taxon>Badaztecvirus badaargau2</taxon>
    </lineage>
</organism>
<accession>A0A6G6Y148</accession>
<proteinExistence type="predicted"/>
<dbReference type="Proteomes" id="UP000500911">
    <property type="component" value="Segment"/>
</dbReference>
<gene>
    <name evidence="1" type="ORF">BAAR0010003c01_00001</name>
</gene>
<dbReference type="EMBL" id="MT006240">
    <property type="protein sequence ID" value="QIG78296.1"/>
    <property type="molecule type" value="Genomic_DNA"/>
</dbReference>
<evidence type="ECO:0000313" key="1">
    <source>
        <dbReference type="EMBL" id="QIG78296.1"/>
    </source>
</evidence>
<reference evidence="1 2" key="1">
    <citation type="submission" date="2020-01" db="EMBL/GenBank/DDBJ databases">
        <title>Honey bees harbor a diverse gut virome engaging in nested strain-level interactions with the microbiota.</title>
        <authorList>
            <person name="Bonilla-Rosso G."/>
            <person name="Steiner T."/>
            <person name="Wichmann F."/>
            <person name="Bexkens E."/>
            <person name="Engel P."/>
        </authorList>
    </citation>
    <scope>NUCLEOTIDE SEQUENCE [LARGE SCALE GENOMIC DNA]</scope>
</reference>
<keyword evidence="2" id="KW-1185">Reference proteome</keyword>
<sequence>MASRRHIRIKSDLVNDAVRNAELVTDMFDGSHHLYLEDDYVLIFILCPYGHVWVNIGYNADKLCVKYPKTDEEYFESEDHSVYNVMEYANAKDMYIALVNYFSDKKNAARV</sequence>